<dbReference type="RefSeq" id="WP_094075514.1">
    <property type="nucleotide sequence ID" value="NZ_NBYO01000001.1"/>
</dbReference>
<keyword evidence="12" id="KW-0511">Multifunctional enzyme</keyword>
<evidence type="ECO:0000256" key="2">
    <source>
        <dbReference type="ARBA" id="ARBA00004726"/>
    </source>
</evidence>
<dbReference type="EC" id="2.7.7.2" evidence="15"/>
<evidence type="ECO:0000256" key="14">
    <source>
        <dbReference type="ARBA" id="ARBA00049494"/>
    </source>
</evidence>
<comment type="caution">
    <text evidence="17">The sequence shown here is derived from an EMBL/GenBank/DDBJ whole genome shotgun (WGS) entry which is preliminary data.</text>
</comment>
<dbReference type="InterPro" id="IPR023468">
    <property type="entry name" value="Riboflavin_kinase"/>
</dbReference>
<keyword evidence="9 15" id="KW-0418">Kinase</keyword>
<dbReference type="UniPathway" id="UPA00277">
    <property type="reaction ID" value="UER00407"/>
</dbReference>
<keyword evidence="10 15" id="KW-0274">FAD</keyword>
<evidence type="ECO:0000256" key="7">
    <source>
        <dbReference type="ARBA" id="ARBA00022695"/>
    </source>
</evidence>
<reference evidence="18" key="1">
    <citation type="journal article" date="2017" name="Int. J. Syst. Evol. Microbiol.">
        <title>Notoacmeibacter marinus gen. nov., sp. nov., isolated from the gut of a limpet and proposal of Notoacmeibacteraceae fam. nov. in the order Rhizobiales of the class Alphaproteobacteria.</title>
        <authorList>
            <person name="Huang Z."/>
            <person name="Guo F."/>
            <person name="Lai Q."/>
        </authorList>
    </citation>
    <scope>NUCLEOTIDE SEQUENCE [LARGE SCALE GENOMIC DNA]</scope>
    <source>
        <strain evidence="18">XMTR2A4</strain>
    </source>
</reference>
<dbReference type="AlphaFoldDB" id="A0A231V004"/>
<accession>A0A231V004</accession>
<keyword evidence="6 15" id="KW-0808">Transferase</keyword>
<evidence type="ECO:0000259" key="16">
    <source>
        <dbReference type="SMART" id="SM00904"/>
    </source>
</evidence>
<comment type="pathway">
    <text evidence="3 15">Cofactor biosynthesis; FMN biosynthesis; FMN from riboflavin (ATP route): step 1/1.</text>
</comment>
<dbReference type="FunFam" id="3.40.50.620:FF:000021">
    <property type="entry name" value="Riboflavin biosynthesis protein"/>
    <property type="match status" value="1"/>
</dbReference>
<sequence length="336" mass="36308">MMAILRLDHCKDLPADLRDGVIAIGNFDGVHRGHQAVLSMARQKAEKAGRPLIVLTFEPHPRAFFSGEAIYRLTPPALRATLLGELGVAAVVEQRFDAGFAALSPDAFIDDMLRDGLGAKAVIVGHDFHFGHKRAGTPAMLAQAGRQKGFAVDIVEPETAEDGLLISSSTIRQALADHDLAMANGLLGYRHTVIATVEKGQQLGRTLGYPTANMSLPPQTQLALGIYAVRFRRADGILYDGVASFGRRPTVTDEGAPLLETFLFDFSGDLYGETCAVSLFSYLRGEEKFDGLDPLIAQMKRDEEEARTVLGGVQPLGPLDNAIAFRKEGTPIEVLL</sequence>
<dbReference type="InterPro" id="IPR015864">
    <property type="entry name" value="FAD_synthase"/>
</dbReference>
<dbReference type="EMBL" id="NBYO01000001">
    <property type="protein sequence ID" value="OXT01545.1"/>
    <property type="molecule type" value="Genomic_DNA"/>
</dbReference>
<evidence type="ECO:0000256" key="4">
    <source>
        <dbReference type="ARBA" id="ARBA00022630"/>
    </source>
</evidence>
<protein>
    <recommendedName>
        <fullName evidence="15">Riboflavin biosynthesis protein</fullName>
    </recommendedName>
    <domain>
        <recommendedName>
            <fullName evidence="15">Riboflavin kinase</fullName>
            <ecNumber evidence="15">2.7.1.26</ecNumber>
        </recommendedName>
        <alternativeName>
            <fullName evidence="15">Flavokinase</fullName>
        </alternativeName>
    </domain>
    <domain>
        <recommendedName>
            <fullName evidence="15">FMN adenylyltransferase</fullName>
            <ecNumber evidence="15">2.7.7.2</ecNumber>
        </recommendedName>
        <alternativeName>
            <fullName evidence="15">FAD pyrophosphorylase</fullName>
        </alternativeName>
        <alternativeName>
            <fullName evidence="15">FAD synthase</fullName>
        </alternativeName>
    </domain>
</protein>
<evidence type="ECO:0000313" key="17">
    <source>
        <dbReference type="EMBL" id="OXT01545.1"/>
    </source>
</evidence>
<dbReference type="PANTHER" id="PTHR22749">
    <property type="entry name" value="RIBOFLAVIN KINASE/FMN ADENYLYLTRANSFERASE"/>
    <property type="match status" value="1"/>
</dbReference>
<comment type="catalytic activity">
    <reaction evidence="14 15">
        <text>FMN + ATP + H(+) = FAD + diphosphate</text>
        <dbReference type="Rhea" id="RHEA:17237"/>
        <dbReference type="ChEBI" id="CHEBI:15378"/>
        <dbReference type="ChEBI" id="CHEBI:30616"/>
        <dbReference type="ChEBI" id="CHEBI:33019"/>
        <dbReference type="ChEBI" id="CHEBI:57692"/>
        <dbReference type="ChEBI" id="CHEBI:58210"/>
        <dbReference type="EC" id="2.7.7.2"/>
    </reaction>
</comment>
<dbReference type="SMART" id="SM00904">
    <property type="entry name" value="Flavokinase"/>
    <property type="match status" value="1"/>
</dbReference>
<dbReference type="GO" id="GO:0003919">
    <property type="term" value="F:FMN adenylyltransferase activity"/>
    <property type="evidence" value="ECO:0007669"/>
    <property type="project" value="UniProtKB-UniRule"/>
</dbReference>
<dbReference type="GO" id="GO:0006747">
    <property type="term" value="P:FAD biosynthetic process"/>
    <property type="evidence" value="ECO:0007669"/>
    <property type="project" value="UniProtKB-UniRule"/>
</dbReference>
<dbReference type="InterPro" id="IPR014729">
    <property type="entry name" value="Rossmann-like_a/b/a_fold"/>
</dbReference>
<evidence type="ECO:0000256" key="3">
    <source>
        <dbReference type="ARBA" id="ARBA00005201"/>
    </source>
</evidence>
<proteinExistence type="inferred from homology"/>
<dbReference type="EC" id="2.7.1.26" evidence="15"/>
<dbReference type="CDD" id="cd02064">
    <property type="entry name" value="FAD_synthetase_N"/>
    <property type="match status" value="1"/>
</dbReference>
<evidence type="ECO:0000256" key="9">
    <source>
        <dbReference type="ARBA" id="ARBA00022777"/>
    </source>
</evidence>
<gene>
    <name evidence="17" type="ORF">B7H23_00775</name>
</gene>
<dbReference type="NCBIfam" id="NF004160">
    <property type="entry name" value="PRK05627.1-3"/>
    <property type="match status" value="1"/>
</dbReference>
<evidence type="ECO:0000256" key="11">
    <source>
        <dbReference type="ARBA" id="ARBA00022840"/>
    </source>
</evidence>
<dbReference type="GO" id="GO:0009231">
    <property type="term" value="P:riboflavin biosynthetic process"/>
    <property type="evidence" value="ECO:0007669"/>
    <property type="project" value="InterPro"/>
</dbReference>
<name>A0A231V004_9HYPH</name>
<dbReference type="InterPro" id="IPR023465">
    <property type="entry name" value="Riboflavin_kinase_dom_sf"/>
</dbReference>
<dbReference type="PANTHER" id="PTHR22749:SF6">
    <property type="entry name" value="RIBOFLAVIN KINASE"/>
    <property type="match status" value="1"/>
</dbReference>
<dbReference type="SUPFAM" id="SSF82114">
    <property type="entry name" value="Riboflavin kinase-like"/>
    <property type="match status" value="1"/>
</dbReference>
<dbReference type="GO" id="GO:0008531">
    <property type="term" value="F:riboflavin kinase activity"/>
    <property type="evidence" value="ECO:0007669"/>
    <property type="project" value="UniProtKB-UniRule"/>
</dbReference>
<dbReference type="InterPro" id="IPR004821">
    <property type="entry name" value="Cyt_trans-like"/>
</dbReference>
<evidence type="ECO:0000256" key="8">
    <source>
        <dbReference type="ARBA" id="ARBA00022741"/>
    </source>
</evidence>
<keyword evidence="5 15" id="KW-0288">FMN</keyword>
<evidence type="ECO:0000256" key="6">
    <source>
        <dbReference type="ARBA" id="ARBA00022679"/>
    </source>
</evidence>
<dbReference type="NCBIfam" id="NF004159">
    <property type="entry name" value="PRK05627.1-2"/>
    <property type="match status" value="1"/>
</dbReference>
<dbReference type="GO" id="GO:0009398">
    <property type="term" value="P:FMN biosynthetic process"/>
    <property type="evidence" value="ECO:0007669"/>
    <property type="project" value="UniProtKB-UniRule"/>
</dbReference>
<keyword evidence="11 15" id="KW-0067">ATP-binding</keyword>
<evidence type="ECO:0000256" key="1">
    <source>
        <dbReference type="ARBA" id="ARBA00002121"/>
    </source>
</evidence>
<comment type="function">
    <text evidence="1">Catalyzes the phosphorylation of riboflavin to FMN followed by the adenylation of FMN to FAD.</text>
</comment>
<evidence type="ECO:0000256" key="5">
    <source>
        <dbReference type="ARBA" id="ARBA00022643"/>
    </source>
</evidence>
<dbReference type="Pfam" id="PF01687">
    <property type="entry name" value="Flavokinase"/>
    <property type="match status" value="1"/>
</dbReference>
<dbReference type="SUPFAM" id="SSF52374">
    <property type="entry name" value="Nucleotidylyl transferase"/>
    <property type="match status" value="1"/>
</dbReference>
<keyword evidence="18" id="KW-1185">Reference proteome</keyword>
<feature type="domain" description="Riboflavin kinase" evidence="16">
    <location>
        <begin position="186"/>
        <end position="311"/>
    </location>
</feature>
<dbReference type="UniPathway" id="UPA00276">
    <property type="reaction ID" value="UER00406"/>
</dbReference>
<dbReference type="InterPro" id="IPR002606">
    <property type="entry name" value="Riboflavin_kinase_bac"/>
</dbReference>
<dbReference type="NCBIfam" id="TIGR00083">
    <property type="entry name" value="ribF"/>
    <property type="match status" value="1"/>
</dbReference>
<evidence type="ECO:0000256" key="13">
    <source>
        <dbReference type="ARBA" id="ARBA00047880"/>
    </source>
</evidence>
<keyword evidence="4 15" id="KW-0285">Flavoprotein</keyword>
<dbReference type="PIRSF" id="PIRSF004491">
    <property type="entry name" value="FAD_Synth"/>
    <property type="match status" value="1"/>
</dbReference>
<evidence type="ECO:0000256" key="10">
    <source>
        <dbReference type="ARBA" id="ARBA00022827"/>
    </source>
</evidence>
<dbReference type="Pfam" id="PF06574">
    <property type="entry name" value="FAD_syn"/>
    <property type="match status" value="1"/>
</dbReference>
<dbReference type="Proteomes" id="UP000215405">
    <property type="component" value="Unassembled WGS sequence"/>
</dbReference>
<keyword evidence="8 15" id="KW-0547">Nucleotide-binding</keyword>
<dbReference type="NCBIfam" id="TIGR00125">
    <property type="entry name" value="cyt_tran_rel"/>
    <property type="match status" value="1"/>
</dbReference>
<comment type="similarity">
    <text evidence="15">Belongs to the ribF family.</text>
</comment>
<evidence type="ECO:0000256" key="15">
    <source>
        <dbReference type="PIRNR" id="PIRNR004491"/>
    </source>
</evidence>
<organism evidence="17 18">
    <name type="scientific">Notoacmeibacter marinus</name>
    <dbReference type="NCBI Taxonomy" id="1876515"/>
    <lineage>
        <taxon>Bacteria</taxon>
        <taxon>Pseudomonadati</taxon>
        <taxon>Pseudomonadota</taxon>
        <taxon>Alphaproteobacteria</taxon>
        <taxon>Hyphomicrobiales</taxon>
        <taxon>Notoacmeibacteraceae</taxon>
        <taxon>Notoacmeibacter</taxon>
    </lineage>
</organism>
<evidence type="ECO:0000256" key="12">
    <source>
        <dbReference type="ARBA" id="ARBA00023268"/>
    </source>
</evidence>
<dbReference type="InterPro" id="IPR015865">
    <property type="entry name" value="Riboflavin_kinase_bac/euk"/>
</dbReference>
<comment type="catalytic activity">
    <reaction evidence="13 15">
        <text>riboflavin + ATP = FMN + ADP + H(+)</text>
        <dbReference type="Rhea" id="RHEA:14357"/>
        <dbReference type="ChEBI" id="CHEBI:15378"/>
        <dbReference type="ChEBI" id="CHEBI:30616"/>
        <dbReference type="ChEBI" id="CHEBI:57986"/>
        <dbReference type="ChEBI" id="CHEBI:58210"/>
        <dbReference type="ChEBI" id="CHEBI:456216"/>
        <dbReference type="EC" id="2.7.1.26"/>
    </reaction>
</comment>
<dbReference type="GO" id="GO:0005524">
    <property type="term" value="F:ATP binding"/>
    <property type="evidence" value="ECO:0007669"/>
    <property type="project" value="UniProtKB-UniRule"/>
</dbReference>
<keyword evidence="7 15" id="KW-0548">Nucleotidyltransferase</keyword>
<comment type="pathway">
    <text evidence="2 15">Cofactor biosynthesis; FAD biosynthesis; FAD from FMN: step 1/1.</text>
</comment>
<evidence type="ECO:0000313" key="18">
    <source>
        <dbReference type="Proteomes" id="UP000215405"/>
    </source>
</evidence>
<dbReference type="Gene3D" id="3.40.50.620">
    <property type="entry name" value="HUPs"/>
    <property type="match status" value="1"/>
</dbReference>
<dbReference type="Gene3D" id="2.40.30.30">
    <property type="entry name" value="Riboflavin kinase-like"/>
    <property type="match status" value="1"/>
</dbReference>